<evidence type="ECO:0000256" key="3">
    <source>
        <dbReference type="ARBA" id="ARBA00023125"/>
    </source>
</evidence>
<feature type="compositionally biased region" description="Polar residues" evidence="6">
    <location>
        <begin position="106"/>
        <end position="125"/>
    </location>
</feature>
<evidence type="ECO:0000313" key="8">
    <source>
        <dbReference type="EMBL" id="KAA8915718.1"/>
    </source>
</evidence>
<keyword evidence="3" id="KW-0238">DNA-binding</keyword>
<dbReference type="Proteomes" id="UP000761534">
    <property type="component" value="Unassembled WGS sequence"/>
</dbReference>
<keyword evidence="5" id="KW-0539">Nucleus</keyword>
<dbReference type="GO" id="GO:0000981">
    <property type="term" value="F:DNA-binding transcription factor activity, RNA polymerase II-specific"/>
    <property type="evidence" value="ECO:0007669"/>
    <property type="project" value="InterPro"/>
</dbReference>
<evidence type="ECO:0000259" key="7">
    <source>
        <dbReference type="PROSITE" id="PS50048"/>
    </source>
</evidence>
<dbReference type="PROSITE" id="PS50048">
    <property type="entry name" value="ZN2_CY6_FUNGAL_2"/>
    <property type="match status" value="1"/>
</dbReference>
<reference evidence="8" key="1">
    <citation type="journal article" date="2019" name="G3 (Bethesda)">
        <title>Genome Assemblies of Two Rare Opportunistic Yeast Pathogens: Diutina rugosa (syn. Candida rugosa) and Trichomonascus ciferrii (syn. Candida ciferrii).</title>
        <authorList>
            <person name="Mixao V."/>
            <person name="Saus E."/>
            <person name="Hansen A.P."/>
            <person name="Lass-Florl C."/>
            <person name="Gabaldon T."/>
        </authorList>
    </citation>
    <scope>NUCLEOTIDE SEQUENCE</scope>
    <source>
        <strain evidence="8">CBS 4856</strain>
    </source>
</reference>
<evidence type="ECO:0000256" key="2">
    <source>
        <dbReference type="ARBA" id="ARBA00023015"/>
    </source>
</evidence>
<keyword evidence="9" id="KW-1185">Reference proteome</keyword>
<evidence type="ECO:0000256" key="5">
    <source>
        <dbReference type="ARBA" id="ARBA00023242"/>
    </source>
</evidence>
<dbReference type="SMART" id="SM00906">
    <property type="entry name" value="Fungal_trans"/>
    <property type="match status" value="1"/>
</dbReference>
<feature type="domain" description="Zn(2)-C6 fungal-type" evidence="7">
    <location>
        <begin position="22"/>
        <end position="52"/>
    </location>
</feature>
<keyword evidence="2" id="KW-0805">Transcription regulation</keyword>
<dbReference type="AlphaFoldDB" id="A0A642V6M0"/>
<protein>
    <recommendedName>
        <fullName evidence="7">Zn(2)-C6 fungal-type domain-containing protein</fullName>
    </recommendedName>
</protein>
<dbReference type="PANTHER" id="PTHR47424:SF3">
    <property type="entry name" value="REGULATORY PROTEIN GAL4"/>
    <property type="match status" value="1"/>
</dbReference>
<name>A0A642V6M0_9ASCO</name>
<dbReference type="InterPro" id="IPR051127">
    <property type="entry name" value="Fungal_SecMet_Regulators"/>
</dbReference>
<evidence type="ECO:0000256" key="6">
    <source>
        <dbReference type="SAM" id="MobiDB-lite"/>
    </source>
</evidence>
<gene>
    <name evidence="8" type="ORF">TRICI_002125</name>
</gene>
<dbReference type="OrthoDB" id="3364175at2759"/>
<dbReference type="PROSITE" id="PS00463">
    <property type="entry name" value="ZN2_CY6_FUNGAL_1"/>
    <property type="match status" value="1"/>
</dbReference>
<dbReference type="Gene3D" id="4.10.240.10">
    <property type="entry name" value="Zn(2)-C6 fungal-type DNA-binding domain"/>
    <property type="match status" value="1"/>
</dbReference>
<evidence type="ECO:0000256" key="1">
    <source>
        <dbReference type="ARBA" id="ARBA00022723"/>
    </source>
</evidence>
<dbReference type="VEuPathDB" id="FungiDB:TRICI_002125"/>
<evidence type="ECO:0000256" key="4">
    <source>
        <dbReference type="ARBA" id="ARBA00023163"/>
    </source>
</evidence>
<dbReference type="CDD" id="cd00067">
    <property type="entry name" value="GAL4"/>
    <property type="match status" value="1"/>
</dbReference>
<dbReference type="PANTHER" id="PTHR47424">
    <property type="entry name" value="REGULATORY PROTEIN GAL4"/>
    <property type="match status" value="1"/>
</dbReference>
<proteinExistence type="predicted"/>
<dbReference type="GO" id="GO:0005634">
    <property type="term" value="C:nucleus"/>
    <property type="evidence" value="ECO:0007669"/>
    <property type="project" value="TreeGrafter"/>
</dbReference>
<dbReference type="GO" id="GO:0006351">
    <property type="term" value="P:DNA-templated transcription"/>
    <property type="evidence" value="ECO:0007669"/>
    <property type="project" value="InterPro"/>
</dbReference>
<keyword evidence="4" id="KW-0804">Transcription</keyword>
<dbReference type="GO" id="GO:0008270">
    <property type="term" value="F:zinc ion binding"/>
    <property type="evidence" value="ECO:0007669"/>
    <property type="project" value="InterPro"/>
</dbReference>
<evidence type="ECO:0000313" key="9">
    <source>
        <dbReference type="Proteomes" id="UP000761534"/>
    </source>
</evidence>
<dbReference type="InterPro" id="IPR007219">
    <property type="entry name" value="XnlR_reg_dom"/>
</dbReference>
<dbReference type="GO" id="GO:0000435">
    <property type="term" value="P:positive regulation of transcription from RNA polymerase II promoter by galactose"/>
    <property type="evidence" value="ECO:0007669"/>
    <property type="project" value="TreeGrafter"/>
</dbReference>
<feature type="region of interest" description="Disordered" evidence="6">
    <location>
        <begin position="92"/>
        <end position="125"/>
    </location>
</feature>
<dbReference type="CDD" id="cd12148">
    <property type="entry name" value="fungal_TF_MHR"/>
    <property type="match status" value="1"/>
</dbReference>
<comment type="caution">
    <text evidence="8">The sequence shown here is derived from an EMBL/GenBank/DDBJ whole genome shotgun (WGS) entry which is preliminary data.</text>
</comment>
<dbReference type="EMBL" id="SWFS01000148">
    <property type="protein sequence ID" value="KAA8915718.1"/>
    <property type="molecule type" value="Genomic_DNA"/>
</dbReference>
<keyword evidence="1" id="KW-0479">Metal-binding</keyword>
<dbReference type="Pfam" id="PF00172">
    <property type="entry name" value="Zn_clus"/>
    <property type="match status" value="1"/>
</dbReference>
<dbReference type="InterPro" id="IPR001138">
    <property type="entry name" value="Zn2Cys6_DnaBD"/>
</dbReference>
<accession>A0A642V6M0</accession>
<dbReference type="Pfam" id="PF04082">
    <property type="entry name" value="Fungal_trans"/>
    <property type="match status" value="1"/>
</dbReference>
<dbReference type="InterPro" id="IPR036864">
    <property type="entry name" value="Zn2-C6_fun-type_DNA-bd_sf"/>
</dbReference>
<sequence>MAEDQTTPQAGPKKKRNRIDLACSRCRDRKVRCDGKQPSCSRCAKKLLPCEYPKREKNRYSSEYVKSLERQLGAIQRVSPSGDSSVLVNPLAYPQTTKEDKRPSLRFTTSEGSVSTAPAQPSPSIINSEDSFTTAQSQPLIPTQGYSREIPVADAMGATSTGTGVSHRDFYGSSSAMSFMNLVKAAVNADKEEACPRIPNEERSKPRKPLFRRHAGRDNWVLPPRRVADLYVDSYFTYSYSLYPFVHKPTFEALYESLWNGTGTDADDQLFYCIFNLVLALGCILSPNVGPETKNETAEMYFERTMEHMHLDVCEDTSLLLLQTLLLTSQFLQATYRPGACWNVIGLAIRVAQEQGLHRNSHIQCRSSLIDQQMCRRLWYGCIIMDRIASTTFGRPLMITQDFGVEYPVFIDDDCITDRAILSPTLSAPPSIMLFFQHTIRLYDVLADVLKSFYDICMPENQEADPRTDMLKTVLEIEGKLDEFRQRLPVHLQLDNPPSNALDPIRRRQKNVLLCRYLHVEIMLYRPLLFPNGRISYYGEHNLRSTMQQTVAKMCVNSAIKLVKLIYDYKDTPDTPAAWYSIYYVYTSAAVLLAAKIQPSLNGIMDLDAMASSWKMALQYLRDQQTLGTSASRCLRILELLHDKISYTTQGPEKPMFDLLPESINSRVNASQELDDLYALLNDQLSIFTDFMP</sequence>
<dbReference type="GO" id="GO:0000978">
    <property type="term" value="F:RNA polymerase II cis-regulatory region sequence-specific DNA binding"/>
    <property type="evidence" value="ECO:0007669"/>
    <property type="project" value="TreeGrafter"/>
</dbReference>
<dbReference type="SUPFAM" id="SSF57701">
    <property type="entry name" value="Zn2/Cys6 DNA-binding domain"/>
    <property type="match status" value="1"/>
</dbReference>
<dbReference type="SMART" id="SM00066">
    <property type="entry name" value="GAL4"/>
    <property type="match status" value="1"/>
</dbReference>
<organism evidence="8 9">
    <name type="scientific">Trichomonascus ciferrii</name>
    <dbReference type="NCBI Taxonomy" id="44093"/>
    <lineage>
        <taxon>Eukaryota</taxon>
        <taxon>Fungi</taxon>
        <taxon>Dikarya</taxon>
        <taxon>Ascomycota</taxon>
        <taxon>Saccharomycotina</taxon>
        <taxon>Dipodascomycetes</taxon>
        <taxon>Dipodascales</taxon>
        <taxon>Trichomonascaceae</taxon>
        <taxon>Trichomonascus</taxon>
        <taxon>Trichomonascus ciferrii complex</taxon>
    </lineage>
</organism>